<reference evidence="2 3" key="1">
    <citation type="submission" date="2018-03" db="EMBL/GenBank/DDBJ databases">
        <title>Genomic Encyclopedia of Type Strains, Phase III (KMG-III): the genomes of soil and plant-associated and newly described type strains.</title>
        <authorList>
            <person name="Whitman W."/>
        </authorList>
    </citation>
    <scope>NUCLEOTIDE SEQUENCE [LARGE SCALE GENOMIC DNA]</scope>
    <source>
        <strain evidence="2 3">CGMCC 1.12259</strain>
    </source>
</reference>
<organism evidence="2 3">
    <name type="scientific">Planomicrobium soli</name>
    <dbReference type="NCBI Taxonomy" id="1176648"/>
    <lineage>
        <taxon>Bacteria</taxon>
        <taxon>Bacillati</taxon>
        <taxon>Bacillota</taxon>
        <taxon>Bacilli</taxon>
        <taxon>Bacillales</taxon>
        <taxon>Caryophanaceae</taxon>
        <taxon>Planomicrobium</taxon>
    </lineage>
</organism>
<evidence type="ECO:0000313" key="2">
    <source>
        <dbReference type="EMBL" id="PSL36216.1"/>
    </source>
</evidence>
<comment type="caution">
    <text evidence="2">The sequence shown here is derived from an EMBL/GenBank/DDBJ whole genome shotgun (WGS) entry which is preliminary data.</text>
</comment>
<sequence>MWFFKKNENASIKKIRSILFLIFASLLIAGCSANSAIEENGTEAEETVDKSEQAIRAVIEKEFNGPDEKYNELWDAMEEAQVSDQYNDDYEAFLESPESQNLVNYVKETYAPYFTENGYENFVNTSAFMYSGFDHDYKLNPSTIEISQNEKETTLYNIAFQVNYTDENGESDQFNFKGKAIAPEEGKIGKIEYLDGFEDGLLQELQNNE</sequence>
<dbReference type="AlphaFoldDB" id="A0A2P8GQG7"/>
<gene>
    <name evidence="2" type="ORF">B0H99_10737</name>
</gene>
<keyword evidence="3" id="KW-1185">Reference proteome</keyword>
<keyword evidence="1" id="KW-0732">Signal</keyword>
<dbReference type="RefSeq" id="WP_106533592.1">
    <property type="nucleotide sequence ID" value="NZ_PYAT01000007.1"/>
</dbReference>
<feature type="chain" id="PRO_5015140823" evidence="1">
    <location>
        <begin position="37"/>
        <end position="209"/>
    </location>
</feature>
<dbReference type="OrthoDB" id="2425726at2"/>
<dbReference type="PROSITE" id="PS51257">
    <property type="entry name" value="PROKAR_LIPOPROTEIN"/>
    <property type="match status" value="1"/>
</dbReference>
<name>A0A2P8GQG7_9BACL</name>
<feature type="signal peptide" evidence="1">
    <location>
        <begin position="1"/>
        <end position="36"/>
    </location>
</feature>
<protein>
    <submittedName>
        <fullName evidence="2">Uncharacterized protein</fullName>
    </submittedName>
</protein>
<accession>A0A2P8GQG7</accession>
<evidence type="ECO:0000313" key="3">
    <source>
        <dbReference type="Proteomes" id="UP000242682"/>
    </source>
</evidence>
<proteinExistence type="predicted"/>
<dbReference type="EMBL" id="PYAT01000007">
    <property type="protein sequence ID" value="PSL36216.1"/>
    <property type="molecule type" value="Genomic_DNA"/>
</dbReference>
<evidence type="ECO:0000256" key="1">
    <source>
        <dbReference type="SAM" id="SignalP"/>
    </source>
</evidence>
<dbReference type="Proteomes" id="UP000242682">
    <property type="component" value="Unassembled WGS sequence"/>
</dbReference>